<evidence type="ECO:0000313" key="5">
    <source>
        <dbReference type="EMBL" id="TCS61279.1"/>
    </source>
</evidence>
<feature type="domain" description="ABC transporter" evidence="4">
    <location>
        <begin position="4"/>
        <end position="248"/>
    </location>
</feature>
<comment type="caution">
    <text evidence="5">The sequence shown here is derived from an EMBL/GenBank/DDBJ whole genome shotgun (WGS) entry which is preliminary data.</text>
</comment>
<dbReference type="InterPro" id="IPR032823">
    <property type="entry name" value="BCA_ABC_TP_C"/>
</dbReference>
<gene>
    <name evidence="5" type="ORF">EDD55_10878</name>
</gene>
<dbReference type="InterPro" id="IPR003439">
    <property type="entry name" value="ABC_transporter-like_ATP-bd"/>
</dbReference>
<keyword evidence="2" id="KW-0547">Nucleotide-binding</keyword>
<keyword evidence="6" id="KW-1185">Reference proteome</keyword>
<dbReference type="EMBL" id="SLZW01000008">
    <property type="protein sequence ID" value="TCS61279.1"/>
    <property type="molecule type" value="Genomic_DNA"/>
</dbReference>
<dbReference type="Pfam" id="PF12399">
    <property type="entry name" value="BCA_ABC_TP_C"/>
    <property type="match status" value="1"/>
</dbReference>
<dbReference type="PROSITE" id="PS50893">
    <property type="entry name" value="ABC_TRANSPORTER_2"/>
    <property type="match status" value="1"/>
</dbReference>
<dbReference type="FunFam" id="3.40.50.300:FF:000421">
    <property type="entry name" value="Branched-chain amino acid ABC transporter ATP-binding protein"/>
    <property type="match status" value="1"/>
</dbReference>
<dbReference type="AlphaFoldDB" id="A0A4R3J5V8"/>
<dbReference type="Pfam" id="PF00005">
    <property type="entry name" value="ABC_tran"/>
    <property type="match status" value="1"/>
</dbReference>
<dbReference type="CDD" id="cd03219">
    <property type="entry name" value="ABC_Mj1267_LivG_branched"/>
    <property type="match status" value="1"/>
</dbReference>
<dbReference type="Gene3D" id="3.40.50.300">
    <property type="entry name" value="P-loop containing nucleotide triphosphate hydrolases"/>
    <property type="match status" value="1"/>
</dbReference>
<dbReference type="RefSeq" id="WP_132939577.1">
    <property type="nucleotide sequence ID" value="NZ_CP119676.1"/>
</dbReference>
<dbReference type="OrthoDB" id="9779872at2"/>
<dbReference type="InterPro" id="IPR051120">
    <property type="entry name" value="ABC_AA/LPS_Transport"/>
</dbReference>
<dbReference type="PANTHER" id="PTHR45772">
    <property type="entry name" value="CONSERVED COMPONENT OF ABC TRANSPORTER FOR NATURAL AMINO ACIDS-RELATED"/>
    <property type="match status" value="1"/>
</dbReference>
<keyword evidence="1" id="KW-0813">Transport</keyword>
<organism evidence="5 6">
    <name type="scientific">Varunaivibrio sulfuroxidans</name>
    <dbReference type="NCBI Taxonomy" id="1773489"/>
    <lineage>
        <taxon>Bacteria</taxon>
        <taxon>Pseudomonadati</taxon>
        <taxon>Pseudomonadota</taxon>
        <taxon>Alphaproteobacteria</taxon>
        <taxon>Rhodospirillales</taxon>
        <taxon>Magnetovibrionaceae</taxon>
        <taxon>Varunaivibrio</taxon>
    </lineage>
</organism>
<protein>
    <submittedName>
        <fullName evidence="5">Amino acid/amide ABC transporter ATP-binding protein 1 (HAAT family)</fullName>
    </submittedName>
</protein>
<evidence type="ECO:0000259" key="4">
    <source>
        <dbReference type="PROSITE" id="PS50893"/>
    </source>
</evidence>
<dbReference type="InterPro" id="IPR027417">
    <property type="entry name" value="P-loop_NTPase"/>
</dbReference>
<evidence type="ECO:0000313" key="6">
    <source>
        <dbReference type="Proteomes" id="UP000295304"/>
    </source>
</evidence>
<evidence type="ECO:0000256" key="1">
    <source>
        <dbReference type="ARBA" id="ARBA00022448"/>
    </source>
</evidence>
<evidence type="ECO:0000256" key="2">
    <source>
        <dbReference type="ARBA" id="ARBA00022741"/>
    </source>
</evidence>
<keyword evidence="3 5" id="KW-0067">ATP-binding</keyword>
<dbReference type="GO" id="GO:0005524">
    <property type="term" value="F:ATP binding"/>
    <property type="evidence" value="ECO:0007669"/>
    <property type="project" value="UniProtKB-KW"/>
</dbReference>
<dbReference type="GO" id="GO:0005886">
    <property type="term" value="C:plasma membrane"/>
    <property type="evidence" value="ECO:0007669"/>
    <property type="project" value="TreeGrafter"/>
</dbReference>
<dbReference type="GO" id="GO:0016887">
    <property type="term" value="F:ATP hydrolysis activity"/>
    <property type="evidence" value="ECO:0007669"/>
    <property type="project" value="InterPro"/>
</dbReference>
<dbReference type="SMART" id="SM00382">
    <property type="entry name" value="AAA"/>
    <property type="match status" value="1"/>
</dbReference>
<reference evidence="5 6" key="1">
    <citation type="submission" date="2019-03" db="EMBL/GenBank/DDBJ databases">
        <title>Genomic Encyclopedia of Type Strains, Phase IV (KMG-IV): sequencing the most valuable type-strain genomes for metagenomic binning, comparative biology and taxonomic classification.</title>
        <authorList>
            <person name="Goeker M."/>
        </authorList>
    </citation>
    <scope>NUCLEOTIDE SEQUENCE [LARGE SCALE GENOMIC DNA]</scope>
    <source>
        <strain evidence="5 6">DSM 101688</strain>
    </source>
</reference>
<proteinExistence type="predicted"/>
<accession>A0A4R3J5V8</accession>
<name>A0A4R3J5V8_9PROT</name>
<dbReference type="InterPro" id="IPR003593">
    <property type="entry name" value="AAA+_ATPase"/>
</dbReference>
<evidence type="ECO:0000256" key="3">
    <source>
        <dbReference type="ARBA" id="ARBA00022840"/>
    </source>
</evidence>
<sequence length="251" mass="27224">MTILEVSCVSKSFGGLNALSDVNLNVEEGTVHALIGPNGAGKSTLLNVLTGLLRPDKGEVIFDGRALRNVSPHEINQRGIAKVFQTPAVFGELTLLENVTIPALAARDGAFKANLFKTDRSLKDVHAVGEEVLCDVGLQDQMHEQARYLSRGDKRRLELALCLAHRPRLMLLDEPTAGMSRHETERTIDLLKKISSRGVTKVIVEHDMSVVFALSDTITVLAQGQVIAEGGPDAVRGNPKVIEAYLGEEQE</sequence>
<dbReference type="Proteomes" id="UP000295304">
    <property type="component" value="Unassembled WGS sequence"/>
</dbReference>
<dbReference type="SUPFAM" id="SSF52540">
    <property type="entry name" value="P-loop containing nucleoside triphosphate hydrolases"/>
    <property type="match status" value="1"/>
</dbReference>